<name>A0A9X2QCF8_9BACT</name>
<sequence length="191" mass="21736">MLKPQVKNSLDEAPEKEEVNLPDLVIELALERLASAFGGRAFSITDLRRIAKAADMDTRGKKWKVLRLAHTTSFDGMKRTTLNDLAQTAVDFFGLGRDVWRHLPPSRLRRVLAAQGEEDAVWAVGLRERVDEEAAAEALREAYNFERRTSMKIVEGVVDGTQVISILPDHQDQWQAYFRIQEEQPPWPRIG</sequence>
<accession>A0A9X2QCF8</accession>
<gene>
    <name evidence="1" type="ORF">GGP61_001422</name>
</gene>
<evidence type="ECO:0000313" key="2">
    <source>
        <dbReference type="Proteomes" id="UP001155057"/>
    </source>
</evidence>
<dbReference type="EMBL" id="JANUAE010000004">
    <property type="protein sequence ID" value="MCS3709818.1"/>
    <property type="molecule type" value="Genomic_DNA"/>
</dbReference>
<evidence type="ECO:0000313" key="1">
    <source>
        <dbReference type="EMBL" id="MCS3709818.1"/>
    </source>
</evidence>
<reference evidence="1" key="1">
    <citation type="submission" date="2022-08" db="EMBL/GenBank/DDBJ databases">
        <title>Genomic Encyclopedia of Type Strains, Phase V (KMG-V): Genome sequencing to study the core and pangenomes of soil and plant-associated prokaryotes.</title>
        <authorList>
            <person name="Whitman W."/>
        </authorList>
    </citation>
    <scope>NUCLEOTIDE SEQUENCE</scope>
    <source>
        <strain evidence="1">SP3049</strain>
    </source>
</reference>
<protein>
    <submittedName>
        <fullName evidence="1">Uncharacterized protein</fullName>
    </submittedName>
</protein>
<proteinExistence type="predicted"/>
<organism evidence="1 2">
    <name type="scientific">Salinibacter ruber</name>
    <dbReference type="NCBI Taxonomy" id="146919"/>
    <lineage>
        <taxon>Bacteria</taxon>
        <taxon>Pseudomonadati</taxon>
        <taxon>Rhodothermota</taxon>
        <taxon>Rhodothermia</taxon>
        <taxon>Rhodothermales</taxon>
        <taxon>Salinibacteraceae</taxon>
        <taxon>Salinibacter</taxon>
    </lineage>
</organism>
<dbReference type="Proteomes" id="UP001155057">
    <property type="component" value="Unassembled WGS sequence"/>
</dbReference>
<comment type="caution">
    <text evidence="1">The sequence shown here is derived from an EMBL/GenBank/DDBJ whole genome shotgun (WGS) entry which is preliminary data.</text>
</comment>
<dbReference type="RefSeq" id="WP_259123694.1">
    <property type="nucleotide sequence ID" value="NZ_JANUAE010000004.1"/>
</dbReference>
<dbReference type="AlphaFoldDB" id="A0A9X2QCF8"/>